<dbReference type="RefSeq" id="WP_359212512.1">
    <property type="nucleotide sequence ID" value="NZ_JBEZAM010000043.1"/>
</dbReference>
<evidence type="ECO:0000256" key="1">
    <source>
        <dbReference type="SAM" id="Phobius"/>
    </source>
</evidence>
<evidence type="ECO:0000313" key="2">
    <source>
        <dbReference type="EMBL" id="MEU7296486.1"/>
    </source>
</evidence>
<dbReference type="EMBL" id="JBEZAM010000043">
    <property type="protein sequence ID" value="MEU7296486.1"/>
    <property type="molecule type" value="Genomic_DNA"/>
</dbReference>
<keyword evidence="3" id="KW-1185">Reference proteome</keyword>
<sequence>MTEKSTGRKRRLLTNVLTAVLVLGAVGGGVAYTSVTVDGADRTAPTVAWEEPTATPAPDPVTGLAKGRASTPLSKLLLPVPEGYVLGSDVEGYGNDGELAAKEAAALFKQTSKGLYGKKRREFEKEVDKLGVQGMAMRSYATEASDLQVETFVLRMKDKKAVREFFDMRKDLAGVMELPKGPKVKDHGKNAVCHMVPDPGKPDNGSEQDIRQWEDRLRAMTCTAYDGEVLVSVFAAGATEFDRKAVADLLEKQLRHIESPGEYV</sequence>
<feature type="transmembrane region" description="Helical" evidence="1">
    <location>
        <begin position="12"/>
        <end position="32"/>
    </location>
</feature>
<proteinExistence type="predicted"/>
<comment type="caution">
    <text evidence="2">The sequence shown here is derived from an EMBL/GenBank/DDBJ whole genome shotgun (WGS) entry which is preliminary data.</text>
</comment>
<gene>
    <name evidence="2" type="ORF">AB0A76_25305</name>
</gene>
<keyword evidence="1" id="KW-0812">Transmembrane</keyword>
<keyword evidence="1" id="KW-1133">Transmembrane helix</keyword>
<accession>A0ABV3D2W5</accession>
<protein>
    <recommendedName>
        <fullName evidence="4">Secreted protein</fullName>
    </recommendedName>
</protein>
<evidence type="ECO:0000313" key="3">
    <source>
        <dbReference type="Proteomes" id="UP001551210"/>
    </source>
</evidence>
<reference evidence="2 3" key="1">
    <citation type="submission" date="2024-06" db="EMBL/GenBank/DDBJ databases">
        <title>The Natural Products Discovery Center: Release of the First 8490 Sequenced Strains for Exploring Actinobacteria Biosynthetic Diversity.</title>
        <authorList>
            <person name="Kalkreuter E."/>
            <person name="Kautsar S.A."/>
            <person name="Yang D."/>
            <person name="Bader C.D."/>
            <person name="Teijaro C.N."/>
            <person name="Fluegel L."/>
            <person name="Davis C.M."/>
            <person name="Simpson J.R."/>
            <person name="Lauterbach L."/>
            <person name="Steele A.D."/>
            <person name="Gui C."/>
            <person name="Meng S."/>
            <person name="Li G."/>
            <person name="Viehrig K."/>
            <person name="Ye F."/>
            <person name="Su P."/>
            <person name="Kiefer A.F."/>
            <person name="Nichols A."/>
            <person name="Cepeda A.J."/>
            <person name="Yan W."/>
            <person name="Fan B."/>
            <person name="Jiang Y."/>
            <person name="Adhikari A."/>
            <person name="Zheng C.-J."/>
            <person name="Schuster L."/>
            <person name="Cowan T.M."/>
            <person name="Smanski M.J."/>
            <person name="Chevrette M.G."/>
            <person name="De Carvalho L.P.S."/>
            <person name="Shen B."/>
        </authorList>
    </citation>
    <scope>NUCLEOTIDE SEQUENCE [LARGE SCALE GENOMIC DNA]</scope>
    <source>
        <strain evidence="2 3">NPDC045705</strain>
    </source>
</reference>
<organism evidence="2 3">
    <name type="scientific">Streptomyces exfoliatus</name>
    <name type="common">Streptomyces hydrogenans</name>
    <dbReference type="NCBI Taxonomy" id="1905"/>
    <lineage>
        <taxon>Bacteria</taxon>
        <taxon>Bacillati</taxon>
        <taxon>Actinomycetota</taxon>
        <taxon>Actinomycetes</taxon>
        <taxon>Kitasatosporales</taxon>
        <taxon>Streptomycetaceae</taxon>
        <taxon>Streptomyces</taxon>
    </lineage>
</organism>
<keyword evidence="1" id="KW-0472">Membrane</keyword>
<name>A0ABV3D2W5_STREX</name>
<dbReference type="Proteomes" id="UP001551210">
    <property type="component" value="Unassembled WGS sequence"/>
</dbReference>
<evidence type="ECO:0008006" key="4">
    <source>
        <dbReference type="Google" id="ProtNLM"/>
    </source>
</evidence>